<evidence type="ECO:0000256" key="1">
    <source>
        <dbReference type="ARBA" id="ARBA00023015"/>
    </source>
</evidence>
<evidence type="ECO:0000256" key="2">
    <source>
        <dbReference type="ARBA" id="ARBA00023125"/>
    </source>
</evidence>
<gene>
    <name evidence="6" type="ORF">ACFPER_05755</name>
</gene>
<feature type="DNA-binding region" description="H-T-H motif" evidence="4">
    <location>
        <begin position="38"/>
        <end position="57"/>
    </location>
</feature>
<comment type="caution">
    <text evidence="6">The sequence shown here is derived from an EMBL/GenBank/DDBJ whole genome shotgun (WGS) entry which is preliminary data.</text>
</comment>
<dbReference type="Pfam" id="PF00440">
    <property type="entry name" value="TetR_N"/>
    <property type="match status" value="1"/>
</dbReference>
<dbReference type="PRINTS" id="PR00455">
    <property type="entry name" value="HTHTETR"/>
</dbReference>
<dbReference type="InterPro" id="IPR009057">
    <property type="entry name" value="Homeodomain-like_sf"/>
</dbReference>
<evidence type="ECO:0000256" key="3">
    <source>
        <dbReference type="ARBA" id="ARBA00023163"/>
    </source>
</evidence>
<dbReference type="Gene3D" id="1.10.357.10">
    <property type="entry name" value="Tetracycline Repressor, domain 2"/>
    <property type="match status" value="1"/>
</dbReference>
<sequence length="200" mass="20840">MTTVTTAAPGRPRDAAIDAEVLDAALAELAAKGFAGFSIASVAAAAGTTRPAVYRRWRDKTALVVDAVARLAEVDPPSVTGDAFDDLVAELAHFRHCIGEAAALPLAGLMLGDDVEPAVRAQYLERIVAPRRARLRAILRAAVDSGALDADADLAVAGTFLTGSWYSMALAGIAPPDDWPERVARLVWRACGGRPPGAAE</sequence>
<dbReference type="PANTHER" id="PTHR30055:SF148">
    <property type="entry name" value="TETR-FAMILY TRANSCRIPTIONAL REGULATOR"/>
    <property type="match status" value="1"/>
</dbReference>
<evidence type="ECO:0000313" key="6">
    <source>
        <dbReference type="EMBL" id="MFC4828284.1"/>
    </source>
</evidence>
<reference evidence="7" key="1">
    <citation type="journal article" date="2019" name="Int. J. Syst. Evol. Microbiol.">
        <title>The Global Catalogue of Microorganisms (GCM) 10K type strain sequencing project: providing services to taxonomists for standard genome sequencing and annotation.</title>
        <authorList>
            <consortium name="The Broad Institute Genomics Platform"/>
            <consortium name="The Broad Institute Genome Sequencing Center for Infectious Disease"/>
            <person name="Wu L."/>
            <person name="Ma J."/>
        </authorList>
    </citation>
    <scope>NUCLEOTIDE SEQUENCE [LARGE SCALE GENOMIC DNA]</scope>
    <source>
        <strain evidence="7">CGMCC 1.12192</strain>
    </source>
</reference>
<dbReference type="Pfam" id="PF16859">
    <property type="entry name" value="TetR_C_11"/>
    <property type="match status" value="1"/>
</dbReference>
<feature type="domain" description="HTH tetR-type" evidence="5">
    <location>
        <begin position="15"/>
        <end position="75"/>
    </location>
</feature>
<keyword evidence="7" id="KW-1185">Reference proteome</keyword>
<dbReference type="InterPro" id="IPR036271">
    <property type="entry name" value="Tet_transcr_reg_TetR-rel_C_sf"/>
</dbReference>
<evidence type="ECO:0000256" key="4">
    <source>
        <dbReference type="PROSITE-ProRule" id="PRU00335"/>
    </source>
</evidence>
<dbReference type="SUPFAM" id="SSF46689">
    <property type="entry name" value="Homeodomain-like"/>
    <property type="match status" value="1"/>
</dbReference>
<dbReference type="Proteomes" id="UP001595960">
    <property type="component" value="Unassembled WGS sequence"/>
</dbReference>
<evidence type="ECO:0000313" key="7">
    <source>
        <dbReference type="Proteomes" id="UP001595960"/>
    </source>
</evidence>
<dbReference type="PROSITE" id="PS50977">
    <property type="entry name" value="HTH_TETR_2"/>
    <property type="match status" value="1"/>
</dbReference>
<evidence type="ECO:0000259" key="5">
    <source>
        <dbReference type="PROSITE" id="PS50977"/>
    </source>
</evidence>
<organism evidence="6 7">
    <name type="scientific">Agromyces aurantiacus</name>
    <dbReference type="NCBI Taxonomy" id="165814"/>
    <lineage>
        <taxon>Bacteria</taxon>
        <taxon>Bacillati</taxon>
        <taxon>Actinomycetota</taxon>
        <taxon>Actinomycetes</taxon>
        <taxon>Micrococcales</taxon>
        <taxon>Microbacteriaceae</taxon>
        <taxon>Agromyces</taxon>
    </lineage>
</organism>
<protein>
    <submittedName>
        <fullName evidence="6">TetR/AcrR family transcriptional regulator</fullName>
    </submittedName>
</protein>
<keyword evidence="2 4" id="KW-0238">DNA-binding</keyword>
<dbReference type="EMBL" id="JBHSJC010000001">
    <property type="protein sequence ID" value="MFC4828284.1"/>
    <property type="molecule type" value="Genomic_DNA"/>
</dbReference>
<dbReference type="Gene3D" id="1.10.10.60">
    <property type="entry name" value="Homeodomain-like"/>
    <property type="match status" value="1"/>
</dbReference>
<dbReference type="InterPro" id="IPR050109">
    <property type="entry name" value="HTH-type_TetR-like_transc_reg"/>
</dbReference>
<dbReference type="PANTHER" id="PTHR30055">
    <property type="entry name" value="HTH-TYPE TRANSCRIPTIONAL REGULATOR RUTR"/>
    <property type="match status" value="1"/>
</dbReference>
<accession>A0ABV9R447</accession>
<dbReference type="InterPro" id="IPR001647">
    <property type="entry name" value="HTH_TetR"/>
</dbReference>
<dbReference type="RefSeq" id="WP_204391311.1">
    <property type="nucleotide sequence ID" value="NZ_JAFBBW010000001.1"/>
</dbReference>
<keyword evidence="3" id="KW-0804">Transcription</keyword>
<keyword evidence="1" id="KW-0805">Transcription regulation</keyword>
<dbReference type="SUPFAM" id="SSF48498">
    <property type="entry name" value="Tetracyclin repressor-like, C-terminal domain"/>
    <property type="match status" value="1"/>
</dbReference>
<name>A0ABV9R447_9MICO</name>
<dbReference type="InterPro" id="IPR011075">
    <property type="entry name" value="TetR_C"/>
</dbReference>
<proteinExistence type="predicted"/>